<accession>A0ABV9E4T9</accession>
<reference evidence="2" key="1">
    <citation type="journal article" date="2019" name="Int. J. Syst. Evol. Microbiol.">
        <title>The Global Catalogue of Microorganisms (GCM) 10K type strain sequencing project: providing services to taxonomists for standard genome sequencing and annotation.</title>
        <authorList>
            <consortium name="The Broad Institute Genomics Platform"/>
            <consortium name="The Broad Institute Genome Sequencing Center for Infectious Disease"/>
            <person name="Wu L."/>
            <person name="Ma J."/>
        </authorList>
    </citation>
    <scope>NUCLEOTIDE SEQUENCE [LARGE SCALE GENOMIC DNA]</scope>
    <source>
        <strain evidence="2">XZYJ18</strain>
    </source>
</reference>
<evidence type="ECO:0000313" key="1">
    <source>
        <dbReference type="EMBL" id="MFC4565043.1"/>
    </source>
</evidence>
<sequence>MTTVQTATRGRDLIDHELFDRLAADVARDHGHRLDTAGRIVDQAVVYLVACSRTYEPIGPSPLVDHGWHAFILRTADYRSFCETVLGRFVDHYPNDTRPPATERARTAARTLDAVYATGLAVDADMWAQEVPCSSCTDTKDGGDGDGCHKGCHGSKSK</sequence>
<protein>
    <submittedName>
        <fullName evidence="1">Glycine-rich domain-containing protein</fullName>
    </submittedName>
</protein>
<name>A0ABV9E4T9_9ACTN</name>
<organism evidence="1 2">
    <name type="scientific">Nocardiopsis mangrovi</name>
    <dbReference type="NCBI Taxonomy" id="1179818"/>
    <lineage>
        <taxon>Bacteria</taxon>
        <taxon>Bacillati</taxon>
        <taxon>Actinomycetota</taxon>
        <taxon>Actinomycetes</taxon>
        <taxon>Streptosporangiales</taxon>
        <taxon>Nocardiopsidaceae</taxon>
        <taxon>Nocardiopsis</taxon>
    </lineage>
</organism>
<dbReference type="Proteomes" id="UP001595923">
    <property type="component" value="Unassembled WGS sequence"/>
</dbReference>
<evidence type="ECO:0000313" key="2">
    <source>
        <dbReference type="Proteomes" id="UP001595923"/>
    </source>
</evidence>
<dbReference type="RefSeq" id="WP_378578667.1">
    <property type="nucleotide sequence ID" value="NZ_JBHSFQ010000031.1"/>
</dbReference>
<keyword evidence="2" id="KW-1185">Reference proteome</keyword>
<comment type="caution">
    <text evidence="1">The sequence shown here is derived from an EMBL/GenBank/DDBJ whole genome shotgun (WGS) entry which is preliminary data.</text>
</comment>
<gene>
    <name evidence="1" type="ORF">ACFO4E_24570</name>
</gene>
<dbReference type="EMBL" id="JBHSFQ010000031">
    <property type="protein sequence ID" value="MFC4565043.1"/>
    <property type="molecule type" value="Genomic_DNA"/>
</dbReference>
<proteinExistence type="predicted"/>